<keyword evidence="9" id="KW-1185">Reference proteome</keyword>
<dbReference type="PIRSF" id="PIRSF000350">
    <property type="entry name" value="Mercury_reductase_MerA"/>
    <property type="match status" value="1"/>
</dbReference>
<protein>
    <submittedName>
        <fullName evidence="8">NAD(P)/FAD-dependent oxidoreductase</fullName>
    </submittedName>
</protein>
<feature type="domain" description="FAD/NAD(P)-binding" evidence="7">
    <location>
        <begin position="13"/>
        <end position="328"/>
    </location>
</feature>
<organism evidence="8 9">
    <name type="scientific">Propioniciclava soli</name>
    <dbReference type="NCBI Taxonomy" id="2775081"/>
    <lineage>
        <taxon>Bacteria</taxon>
        <taxon>Bacillati</taxon>
        <taxon>Actinomycetota</taxon>
        <taxon>Actinomycetes</taxon>
        <taxon>Propionibacteriales</taxon>
        <taxon>Propionibacteriaceae</taxon>
        <taxon>Propioniciclava</taxon>
    </lineage>
</organism>
<comment type="similarity">
    <text evidence="2">Belongs to the class-I pyridine nucleotide-disulfide oxidoreductase family.</text>
</comment>
<dbReference type="Pfam" id="PF02852">
    <property type="entry name" value="Pyr_redox_dim"/>
    <property type="match status" value="1"/>
</dbReference>
<feature type="domain" description="Pyridine nucleotide-disulphide oxidoreductase dimerisation" evidence="6">
    <location>
        <begin position="359"/>
        <end position="463"/>
    </location>
</feature>
<accession>A0ABZ3C6W0</accession>
<name>A0ABZ3C6W0_9ACTN</name>
<reference evidence="8 9" key="1">
    <citation type="journal article" date="2023" name="Environ Microbiome">
        <title>A coral-associated actinobacterium mitigates coral bleaching under heat stress.</title>
        <authorList>
            <person name="Li J."/>
            <person name="Zou Y."/>
            <person name="Li Q."/>
            <person name="Zhang J."/>
            <person name="Bourne D.G."/>
            <person name="Lyu Y."/>
            <person name="Liu C."/>
            <person name="Zhang S."/>
        </authorList>
    </citation>
    <scope>NUCLEOTIDE SEQUENCE [LARGE SCALE GENOMIC DNA]</scope>
    <source>
        <strain evidence="8 9">SCSIO 13291</strain>
    </source>
</reference>
<dbReference type="Gene3D" id="3.30.390.30">
    <property type="match status" value="1"/>
</dbReference>
<dbReference type="SUPFAM" id="SSF51905">
    <property type="entry name" value="FAD/NAD(P)-binding domain"/>
    <property type="match status" value="1"/>
</dbReference>
<dbReference type="PANTHER" id="PTHR43014">
    <property type="entry name" value="MERCURIC REDUCTASE"/>
    <property type="match status" value="1"/>
</dbReference>
<evidence type="ECO:0000313" key="9">
    <source>
        <dbReference type="Proteomes" id="UP001434337"/>
    </source>
</evidence>
<proteinExistence type="inferred from homology"/>
<evidence type="ECO:0000256" key="5">
    <source>
        <dbReference type="SAM" id="MobiDB-lite"/>
    </source>
</evidence>
<feature type="region of interest" description="Disordered" evidence="5">
    <location>
        <begin position="242"/>
        <end position="264"/>
    </location>
</feature>
<dbReference type="EMBL" id="CP115965">
    <property type="protein sequence ID" value="WZW98007.1"/>
    <property type="molecule type" value="Genomic_DNA"/>
</dbReference>
<evidence type="ECO:0000256" key="2">
    <source>
        <dbReference type="ARBA" id="ARBA00007532"/>
    </source>
</evidence>
<evidence type="ECO:0000313" key="8">
    <source>
        <dbReference type="EMBL" id="WZW98007.1"/>
    </source>
</evidence>
<feature type="compositionally biased region" description="Basic and acidic residues" evidence="5">
    <location>
        <begin position="243"/>
        <end position="255"/>
    </location>
</feature>
<dbReference type="InterPro" id="IPR004099">
    <property type="entry name" value="Pyr_nucl-diS_OxRdtase_dimer"/>
</dbReference>
<dbReference type="InterPro" id="IPR001100">
    <property type="entry name" value="Pyr_nuc-diS_OxRdtase"/>
</dbReference>
<dbReference type="Proteomes" id="UP001434337">
    <property type="component" value="Chromosome"/>
</dbReference>
<comment type="cofactor">
    <cofactor evidence="1">
        <name>FAD</name>
        <dbReference type="ChEBI" id="CHEBI:57692"/>
    </cofactor>
</comment>
<keyword evidence="4" id="KW-0274">FAD</keyword>
<dbReference type="PRINTS" id="PR00411">
    <property type="entry name" value="PNDRDTASEI"/>
</dbReference>
<dbReference type="Pfam" id="PF07992">
    <property type="entry name" value="Pyr_redox_2"/>
    <property type="match status" value="1"/>
</dbReference>
<dbReference type="PANTHER" id="PTHR43014:SF2">
    <property type="entry name" value="MERCURIC REDUCTASE"/>
    <property type="match status" value="1"/>
</dbReference>
<evidence type="ECO:0000259" key="7">
    <source>
        <dbReference type="Pfam" id="PF07992"/>
    </source>
</evidence>
<gene>
    <name evidence="8" type="ORF">PCC79_14080</name>
</gene>
<dbReference type="InterPro" id="IPR016156">
    <property type="entry name" value="FAD/NAD-linked_Rdtase_dimer_sf"/>
</dbReference>
<dbReference type="Gene3D" id="3.50.50.60">
    <property type="entry name" value="FAD/NAD(P)-binding domain"/>
    <property type="match status" value="2"/>
</dbReference>
<evidence type="ECO:0000256" key="1">
    <source>
        <dbReference type="ARBA" id="ARBA00001974"/>
    </source>
</evidence>
<dbReference type="InterPro" id="IPR023753">
    <property type="entry name" value="FAD/NAD-binding_dom"/>
</dbReference>
<dbReference type="InterPro" id="IPR036188">
    <property type="entry name" value="FAD/NAD-bd_sf"/>
</dbReference>
<evidence type="ECO:0000259" key="6">
    <source>
        <dbReference type="Pfam" id="PF02852"/>
    </source>
</evidence>
<dbReference type="RefSeq" id="WP_232550129.1">
    <property type="nucleotide sequence ID" value="NZ_CP115965.1"/>
</dbReference>
<evidence type="ECO:0000256" key="4">
    <source>
        <dbReference type="ARBA" id="ARBA00022827"/>
    </source>
</evidence>
<dbReference type="PRINTS" id="PR00368">
    <property type="entry name" value="FADPNR"/>
</dbReference>
<evidence type="ECO:0000256" key="3">
    <source>
        <dbReference type="ARBA" id="ARBA00022630"/>
    </source>
</evidence>
<dbReference type="SUPFAM" id="SSF55424">
    <property type="entry name" value="FAD/NAD-linked reductases, dimerisation (C-terminal) domain"/>
    <property type="match status" value="1"/>
</dbReference>
<keyword evidence="3" id="KW-0285">Flavoprotein</keyword>
<sequence>MAPFVNPAMTDTYDVIVIGGGSAGENAAQYAVEKTGLTCALIEAERVGGECSFWACMPSKALLRPLDVAGAANHLDGISSVTVQRDALLARRDTWRSDLDDSGQVEWAESLGIEVVRGRGRLAGQLRVDVESDAGVRHLRARHAVVLATGSEPVIPDDWAAVDPWTSRDATGVTEVPGSIAIIGGGVVACEAATWLNALGADVTLLVRGDRLLQRFEECASDAVAASLTEAGVRLRFGVTASEPERDAPDADRAVGRPHGGPVSVTIEGERVSFDEVLVATGRRPAAGDLGLAGVGLDPDDLDGRTRLADGLYAVGDVTGGPPLTHWGKYQARRVGEAIAARASGKDPGPVEPDDAVPVPQVVFTDPQVAQVGATAAEAADAGREVRVVDEEMSAAAGFGLLRDDASGHARLVIEGDRIIGATFVGAEVGELLHAATIAIVGRVPLATLRDAVPAYPTASEIWLRLVESAVRS</sequence>